<dbReference type="Gene3D" id="1.25.10.10">
    <property type="entry name" value="Leucine-rich Repeat Variant"/>
    <property type="match status" value="1"/>
</dbReference>
<accession>A0AAV5QJG1</accession>
<dbReference type="PANTHER" id="PTHR11223">
    <property type="entry name" value="EXPORTIN 1/5"/>
    <property type="match status" value="1"/>
</dbReference>
<reference evidence="3 4" key="1">
    <citation type="journal article" date="2023" name="Elife">
        <title>Identification of key yeast species and microbe-microbe interactions impacting larval growth of Drosophila in the wild.</title>
        <authorList>
            <person name="Mure A."/>
            <person name="Sugiura Y."/>
            <person name="Maeda R."/>
            <person name="Honda K."/>
            <person name="Sakurai N."/>
            <person name="Takahashi Y."/>
            <person name="Watada M."/>
            <person name="Katoh T."/>
            <person name="Gotoh A."/>
            <person name="Gotoh Y."/>
            <person name="Taniguchi I."/>
            <person name="Nakamura K."/>
            <person name="Hayashi T."/>
            <person name="Katayama T."/>
            <person name="Uemura T."/>
            <person name="Hattori Y."/>
        </authorList>
    </citation>
    <scope>NUCLEOTIDE SEQUENCE [LARGE SCALE GENOMIC DNA]</scope>
    <source>
        <strain evidence="3 4">SC-9</strain>
    </source>
</reference>
<dbReference type="GO" id="GO:0006405">
    <property type="term" value="P:RNA export from nucleus"/>
    <property type="evidence" value="ECO:0007669"/>
    <property type="project" value="TreeGrafter"/>
</dbReference>
<dbReference type="PANTHER" id="PTHR11223:SF3">
    <property type="entry name" value="EXPORTIN-5"/>
    <property type="match status" value="1"/>
</dbReference>
<gene>
    <name evidence="3" type="ORF">DASC09_015980</name>
</gene>
<dbReference type="SUPFAM" id="SSF48371">
    <property type="entry name" value="ARM repeat"/>
    <property type="match status" value="1"/>
</dbReference>
<dbReference type="GeneID" id="90072252"/>
<dbReference type="EMBL" id="BTFZ01000002">
    <property type="protein sequence ID" value="GMM34273.1"/>
    <property type="molecule type" value="Genomic_DNA"/>
</dbReference>
<sequence>MDSNAVNQIVSALAVIHYPSSTNQQRREAQEFLNKVGEEEESPFWGYQLALPENNNDPKSATIIRHYGLSLLQRSVRNSYDSFDMQKCLAVRAWIIELANKIEVNDPIYIREKMASIWVDIAKRCWGSFLEVNAEKDPNLKVSRKQMEDKKPEIGGENNTQSDDQLKLLSWPSMDRDLFDLWNKNLATKELSLIIFRTLFEDIYILDDPIATRRSGVLSMLCSEIIVPVAILEKYYARNQYLYESRADEEGWMVKWTGLLYECLQNGCQDKESANFTIRILQTLKTCFHWVTAEILIRVEMLNKLSQCLLINNVKVKILAIDCLHVLFIRNYGDEKEFLELIAPVFQSDAISMLLNVYRSIKLDADDVDAEEYSLLKKLVELGVSLSSYLEPVTSPSKHVFNPYPLPKDSDISGYLKFILETTCNESLIISGLSTNLWITILRMDHFSKEYPQIYEILPNLLEVAASKYIPYECLDEDHTVQKFLQVDFDSQPDSNNYMNNYKKSLDDIIRITTCKLPKEAIEWLENRLSMFFSSEMGSKVLNGKRFKYDNGADEAFIYGVSQLNIIEAVIKGISRWRLWYDKSKPDREVKETELLQLTENLFNQLLQVQFQDPLLCKRQIQALAQFTPLIKQNTSLIFNLLERIFSFFTIKFPSDATDEQLELYRDLRSSLGNELNRLAIMAPENFVDRFSDLENVVKETLTNGDLSSHDSVSLKSFLLLVSLKGLPVDQREEKFSLIVDNDLQAWNDPQTIQGLNNLHWFMERLGIVKIANYFKNRGITAGTNLIETPMDEEGKRLRNELKKQWAEAFPTRQTRVYMLYSIEKLQPGSAEFEFVLNLWKPRITPIVLHVLKLICQIQNYHDPNKWNDLPVEVQSFVKVSCTERFWHIGISTKSKDTYVEENVKAALTLRDFADSVGHIVRYTREYAFLIIGCASQFGDVMYSIPDFSQLLWNAVAGDTVGVTLHSWKHMIQSCLRPVIQNCPVEYANTFLMELLSLALPALDELLNEKWSIVMRNGIKISSEASDDELSDEMFFEHLTRQVTALCTRVLIDIVGQFSVKGQLILNGRQSQFRAAVIKNKPVLEKVIKLVYDILTFKDSRCCYNMILIMRGLLSELLFMNETIDQWLCGEILPLLVKFVTDPYYHEMAADIASLICEIYIPMRSKYDEPKLVLQNICGLSDRSIDNMEKVLSSCRSAKQQRNLMHQVIISKQNEQFQQEQRKRAINRKKKATETDLMNKSLSEDPNEGGLLNNLFS</sequence>
<evidence type="ECO:0000256" key="1">
    <source>
        <dbReference type="SAM" id="MobiDB-lite"/>
    </source>
</evidence>
<keyword evidence="4" id="KW-1185">Reference proteome</keyword>
<comment type="caution">
    <text evidence="3">The sequence shown here is derived from an EMBL/GenBank/DDBJ whole genome shotgun (WGS) entry which is preliminary data.</text>
</comment>
<dbReference type="InterPro" id="IPR045065">
    <property type="entry name" value="XPO1/5"/>
</dbReference>
<feature type="region of interest" description="Disordered" evidence="1">
    <location>
        <begin position="144"/>
        <end position="163"/>
    </location>
</feature>
<dbReference type="InterPro" id="IPR016024">
    <property type="entry name" value="ARM-type_fold"/>
</dbReference>
<dbReference type="RefSeq" id="XP_064851273.1">
    <property type="nucleotide sequence ID" value="XM_064995201.1"/>
</dbReference>
<organism evidence="3 4">
    <name type="scientific">Saccharomycopsis crataegensis</name>
    <dbReference type="NCBI Taxonomy" id="43959"/>
    <lineage>
        <taxon>Eukaryota</taxon>
        <taxon>Fungi</taxon>
        <taxon>Dikarya</taxon>
        <taxon>Ascomycota</taxon>
        <taxon>Saccharomycotina</taxon>
        <taxon>Saccharomycetes</taxon>
        <taxon>Saccharomycopsidaceae</taxon>
        <taxon>Saccharomycopsis</taxon>
    </lineage>
</organism>
<dbReference type="InterPro" id="IPR045478">
    <property type="entry name" value="Exportin-5_C"/>
</dbReference>
<dbReference type="Proteomes" id="UP001360560">
    <property type="component" value="Unassembled WGS sequence"/>
</dbReference>
<feature type="region of interest" description="Disordered" evidence="1">
    <location>
        <begin position="1220"/>
        <end position="1257"/>
    </location>
</feature>
<proteinExistence type="predicted"/>
<dbReference type="GO" id="GO:0005049">
    <property type="term" value="F:nuclear export signal receptor activity"/>
    <property type="evidence" value="ECO:0007669"/>
    <property type="project" value="InterPro"/>
</dbReference>
<protein>
    <submittedName>
        <fullName evidence="3">Karyopherin</fullName>
    </submittedName>
</protein>
<dbReference type="GO" id="GO:0006611">
    <property type="term" value="P:protein export from nucleus"/>
    <property type="evidence" value="ECO:0007669"/>
    <property type="project" value="InterPro"/>
</dbReference>
<dbReference type="InterPro" id="IPR011989">
    <property type="entry name" value="ARM-like"/>
</dbReference>
<feature type="compositionally biased region" description="Basic and acidic residues" evidence="1">
    <location>
        <begin position="144"/>
        <end position="154"/>
    </location>
</feature>
<name>A0AAV5QJG1_9ASCO</name>
<dbReference type="GO" id="GO:0042565">
    <property type="term" value="C:RNA nuclear export complex"/>
    <property type="evidence" value="ECO:0007669"/>
    <property type="project" value="TreeGrafter"/>
</dbReference>
<feature type="domain" description="Exportin-5 C-terminal" evidence="2">
    <location>
        <begin position="371"/>
        <end position="1221"/>
    </location>
</feature>
<dbReference type="GO" id="GO:0003723">
    <property type="term" value="F:RNA binding"/>
    <property type="evidence" value="ECO:0007669"/>
    <property type="project" value="TreeGrafter"/>
</dbReference>
<dbReference type="AlphaFoldDB" id="A0AAV5QJG1"/>
<evidence type="ECO:0000259" key="2">
    <source>
        <dbReference type="Pfam" id="PF19273"/>
    </source>
</evidence>
<evidence type="ECO:0000313" key="4">
    <source>
        <dbReference type="Proteomes" id="UP001360560"/>
    </source>
</evidence>
<dbReference type="Pfam" id="PF19273">
    <property type="entry name" value="Exportin-5"/>
    <property type="match status" value="1"/>
</dbReference>
<evidence type="ECO:0000313" key="3">
    <source>
        <dbReference type="EMBL" id="GMM34273.1"/>
    </source>
</evidence>
<dbReference type="GO" id="GO:0005737">
    <property type="term" value="C:cytoplasm"/>
    <property type="evidence" value="ECO:0007669"/>
    <property type="project" value="TreeGrafter"/>
</dbReference>
<dbReference type="GO" id="GO:0005634">
    <property type="term" value="C:nucleus"/>
    <property type="evidence" value="ECO:0007669"/>
    <property type="project" value="TreeGrafter"/>
</dbReference>